<evidence type="ECO:0000256" key="4">
    <source>
        <dbReference type="ARBA" id="ARBA00023136"/>
    </source>
</evidence>
<dbReference type="RefSeq" id="WP_307348903.1">
    <property type="nucleotide sequence ID" value="NZ_JAUSVS010000003.1"/>
</dbReference>
<comment type="caution">
    <text evidence="6">The sequence shown here is derived from an EMBL/GenBank/DDBJ whole genome shotgun (WGS) entry which is preliminary data.</text>
</comment>
<gene>
    <name evidence="6" type="ORF">QO010_002099</name>
</gene>
<evidence type="ECO:0000313" key="7">
    <source>
        <dbReference type="Proteomes" id="UP001228905"/>
    </source>
</evidence>
<dbReference type="InterPro" id="IPR052527">
    <property type="entry name" value="Metal_cation-efflux_comp"/>
</dbReference>
<accession>A0ABU0IQM9</accession>
<evidence type="ECO:0000256" key="1">
    <source>
        <dbReference type="ARBA" id="ARBA00004141"/>
    </source>
</evidence>
<organism evidence="6 7">
    <name type="scientific">Caulobacter ginsengisoli</name>
    <dbReference type="NCBI Taxonomy" id="400775"/>
    <lineage>
        <taxon>Bacteria</taxon>
        <taxon>Pseudomonadati</taxon>
        <taxon>Pseudomonadota</taxon>
        <taxon>Alphaproteobacteria</taxon>
        <taxon>Caulobacterales</taxon>
        <taxon>Caulobacteraceae</taxon>
        <taxon>Caulobacter</taxon>
    </lineage>
</organism>
<keyword evidence="6" id="KW-0489">Methyltransferase</keyword>
<feature type="transmembrane region" description="Helical" evidence="5">
    <location>
        <begin position="67"/>
        <end position="87"/>
    </location>
</feature>
<sequence length="163" mass="17971">MIGAVALLAYITAERAAEPLIAARNDKGLLARGGVVHAEPLFPLILALHVAWLAGLWWLAWDRPMNLVWLAVFGVLQVLRFWVMAALGSRWTTRIITVPGETLVRTGPYRYLRHPNYWVVVGEIAVLPLVFGLPVFAAVFSVLNAAALIIRAGIEDRALADLR</sequence>
<dbReference type="PANTHER" id="PTHR43847:SF1">
    <property type="entry name" value="BLL3993 PROTEIN"/>
    <property type="match status" value="1"/>
</dbReference>
<dbReference type="Gene3D" id="1.20.120.1630">
    <property type="match status" value="1"/>
</dbReference>
<evidence type="ECO:0000256" key="3">
    <source>
        <dbReference type="ARBA" id="ARBA00022989"/>
    </source>
</evidence>
<name>A0ABU0IQM9_9CAUL</name>
<dbReference type="Pfam" id="PF04140">
    <property type="entry name" value="ICMT"/>
    <property type="match status" value="1"/>
</dbReference>
<keyword evidence="6" id="KW-0808">Transferase</keyword>
<keyword evidence="4 5" id="KW-0472">Membrane</keyword>
<reference evidence="6 7" key="1">
    <citation type="submission" date="2023-07" db="EMBL/GenBank/DDBJ databases">
        <title>Genomic Encyclopedia of Type Strains, Phase IV (KMG-IV): sequencing the most valuable type-strain genomes for metagenomic binning, comparative biology and taxonomic classification.</title>
        <authorList>
            <person name="Goeker M."/>
        </authorList>
    </citation>
    <scope>NUCLEOTIDE SEQUENCE [LARGE SCALE GENOMIC DNA]</scope>
    <source>
        <strain evidence="6 7">DSM 18695</strain>
    </source>
</reference>
<proteinExistence type="predicted"/>
<evidence type="ECO:0000256" key="2">
    <source>
        <dbReference type="ARBA" id="ARBA00022692"/>
    </source>
</evidence>
<dbReference type="Proteomes" id="UP001228905">
    <property type="component" value="Unassembled WGS sequence"/>
</dbReference>
<dbReference type="GO" id="GO:0032259">
    <property type="term" value="P:methylation"/>
    <property type="evidence" value="ECO:0007669"/>
    <property type="project" value="UniProtKB-KW"/>
</dbReference>
<dbReference type="InterPro" id="IPR007269">
    <property type="entry name" value="ICMT_MeTrfase"/>
</dbReference>
<dbReference type="EMBL" id="JAUSVS010000003">
    <property type="protein sequence ID" value="MDQ0464318.1"/>
    <property type="molecule type" value="Genomic_DNA"/>
</dbReference>
<comment type="subcellular location">
    <subcellularLocation>
        <location evidence="1">Membrane</location>
        <topology evidence="1">Multi-pass membrane protein</topology>
    </subcellularLocation>
</comment>
<keyword evidence="3 5" id="KW-1133">Transmembrane helix</keyword>
<dbReference type="PANTHER" id="PTHR43847">
    <property type="entry name" value="BLL3993 PROTEIN"/>
    <property type="match status" value="1"/>
</dbReference>
<keyword evidence="7" id="KW-1185">Reference proteome</keyword>
<keyword evidence="2 5" id="KW-0812">Transmembrane</keyword>
<feature type="transmembrane region" description="Helical" evidence="5">
    <location>
        <begin position="41"/>
        <end position="60"/>
    </location>
</feature>
<protein>
    <submittedName>
        <fullName evidence="6">Methyltransferase</fullName>
    </submittedName>
</protein>
<evidence type="ECO:0000256" key="5">
    <source>
        <dbReference type="SAM" id="Phobius"/>
    </source>
</evidence>
<evidence type="ECO:0000313" key="6">
    <source>
        <dbReference type="EMBL" id="MDQ0464318.1"/>
    </source>
</evidence>
<dbReference type="GO" id="GO:0008168">
    <property type="term" value="F:methyltransferase activity"/>
    <property type="evidence" value="ECO:0007669"/>
    <property type="project" value="UniProtKB-KW"/>
</dbReference>
<feature type="transmembrane region" description="Helical" evidence="5">
    <location>
        <begin position="117"/>
        <end position="150"/>
    </location>
</feature>